<dbReference type="InterPro" id="IPR006121">
    <property type="entry name" value="HMA_dom"/>
</dbReference>
<evidence type="ECO:0000256" key="3">
    <source>
        <dbReference type="ARBA" id="ARBA00022723"/>
    </source>
</evidence>
<dbReference type="Gene3D" id="3.30.70.100">
    <property type="match status" value="2"/>
</dbReference>
<feature type="compositionally biased region" description="Basic and acidic residues" evidence="6">
    <location>
        <begin position="131"/>
        <end position="145"/>
    </location>
</feature>
<dbReference type="EMBL" id="JBEAFC010000009">
    <property type="protein sequence ID" value="KAL1541803.1"/>
    <property type="molecule type" value="Genomic_DNA"/>
</dbReference>
<evidence type="ECO:0000256" key="6">
    <source>
        <dbReference type="SAM" id="MobiDB-lite"/>
    </source>
</evidence>
<feature type="region of interest" description="Disordered" evidence="6">
    <location>
        <begin position="1"/>
        <end position="53"/>
    </location>
</feature>
<evidence type="ECO:0000256" key="5">
    <source>
        <dbReference type="ARBA" id="ARBA00024045"/>
    </source>
</evidence>
<keyword evidence="9" id="KW-1185">Reference proteome</keyword>
<accession>A0ABD1GFI3</accession>
<evidence type="ECO:0000256" key="2">
    <source>
        <dbReference type="ARBA" id="ARBA00022481"/>
    </source>
</evidence>
<gene>
    <name evidence="8" type="ORF">AAHA92_25981</name>
</gene>
<reference evidence="8 9" key="1">
    <citation type="submission" date="2024-06" db="EMBL/GenBank/DDBJ databases">
        <title>A chromosome level genome sequence of Diviner's sage (Salvia divinorum).</title>
        <authorList>
            <person name="Ford S.A."/>
            <person name="Ro D.-K."/>
            <person name="Ness R.W."/>
            <person name="Phillips M.A."/>
        </authorList>
    </citation>
    <scope>NUCLEOTIDE SEQUENCE [LARGE SCALE GENOMIC DNA]</scope>
    <source>
        <strain evidence="8">SAF-2024a</strain>
        <tissue evidence="8">Leaf</tissue>
    </source>
</reference>
<dbReference type="InterPro" id="IPR036163">
    <property type="entry name" value="HMA_dom_sf"/>
</dbReference>
<comment type="caution">
    <text evidence="8">The sequence shown here is derived from an EMBL/GenBank/DDBJ whole genome shotgun (WGS) entry which is preliminary data.</text>
</comment>
<organism evidence="8 9">
    <name type="scientific">Salvia divinorum</name>
    <name type="common">Maria pastora</name>
    <name type="synonym">Diviner's sage</name>
    <dbReference type="NCBI Taxonomy" id="28513"/>
    <lineage>
        <taxon>Eukaryota</taxon>
        <taxon>Viridiplantae</taxon>
        <taxon>Streptophyta</taxon>
        <taxon>Embryophyta</taxon>
        <taxon>Tracheophyta</taxon>
        <taxon>Spermatophyta</taxon>
        <taxon>Magnoliopsida</taxon>
        <taxon>eudicotyledons</taxon>
        <taxon>Gunneridae</taxon>
        <taxon>Pentapetalae</taxon>
        <taxon>asterids</taxon>
        <taxon>lamiids</taxon>
        <taxon>Lamiales</taxon>
        <taxon>Lamiaceae</taxon>
        <taxon>Nepetoideae</taxon>
        <taxon>Mentheae</taxon>
        <taxon>Salviinae</taxon>
        <taxon>Salvia</taxon>
        <taxon>Salvia subgen. Calosphace</taxon>
    </lineage>
</organism>
<evidence type="ECO:0000259" key="7">
    <source>
        <dbReference type="PROSITE" id="PS50846"/>
    </source>
</evidence>
<dbReference type="GO" id="GO:0009626">
    <property type="term" value="P:plant-type hypersensitive response"/>
    <property type="evidence" value="ECO:0007669"/>
    <property type="project" value="UniProtKB-KW"/>
</dbReference>
<feature type="domain" description="HMA" evidence="7">
    <location>
        <begin position="52"/>
        <end position="116"/>
    </location>
</feature>
<evidence type="ECO:0000256" key="1">
    <source>
        <dbReference type="ARBA" id="ARBA00004170"/>
    </source>
</evidence>
<evidence type="ECO:0000313" key="9">
    <source>
        <dbReference type="Proteomes" id="UP001567538"/>
    </source>
</evidence>
<feature type="compositionally biased region" description="Basic and acidic residues" evidence="6">
    <location>
        <begin position="10"/>
        <end position="47"/>
    </location>
</feature>
<dbReference type="GO" id="GO:0016020">
    <property type="term" value="C:membrane"/>
    <property type="evidence" value="ECO:0007669"/>
    <property type="project" value="UniProtKB-SubCell"/>
</dbReference>
<feature type="domain" description="HMA" evidence="7">
    <location>
        <begin position="152"/>
        <end position="216"/>
    </location>
</feature>
<dbReference type="Pfam" id="PF00403">
    <property type="entry name" value="HMA"/>
    <property type="match status" value="2"/>
</dbReference>
<dbReference type="Proteomes" id="UP001567538">
    <property type="component" value="Unassembled WGS sequence"/>
</dbReference>
<dbReference type="PANTHER" id="PTHR46195">
    <property type="entry name" value="HEAVY METAL-ASSOCIATED ISOPRENYLATED PLANT PROTEIN 7"/>
    <property type="match status" value="1"/>
</dbReference>
<keyword evidence="4" id="KW-0449">Lipoprotein</keyword>
<dbReference type="PANTHER" id="PTHR46195:SF2">
    <property type="entry name" value="HEAVY METAL-ASSOCIATED ISOPRENYLATED PLANT PROTEIN 7"/>
    <property type="match status" value="1"/>
</dbReference>
<dbReference type="AlphaFoldDB" id="A0ABD1GFI3"/>
<comment type="subcellular location">
    <subcellularLocation>
        <location evidence="1">Membrane</location>
        <topology evidence="1">Peripheral membrane protein</topology>
    </subcellularLocation>
</comment>
<comment type="similarity">
    <text evidence="5">Belongs to the HIPP family.</text>
</comment>
<protein>
    <submittedName>
        <fullName evidence="8">Heavy metal-associated isoprenylated plant protein 7-like</fullName>
    </submittedName>
</protein>
<dbReference type="InterPro" id="IPR044577">
    <property type="entry name" value="HIPP4/7/8/17/18/19"/>
</dbReference>
<keyword evidence="2" id="KW-0488">Methylation</keyword>
<dbReference type="GO" id="GO:0046872">
    <property type="term" value="F:metal ion binding"/>
    <property type="evidence" value="ECO:0007669"/>
    <property type="project" value="UniProtKB-KW"/>
</dbReference>
<evidence type="ECO:0000313" key="8">
    <source>
        <dbReference type="EMBL" id="KAL1541803.1"/>
    </source>
</evidence>
<dbReference type="PROSITE" id="PS50846">
    <property type="entry name" value="HMA_2"/>
    <property type="match status" value="2"/>
</dbReference>
<evidence type="ECO:0000256" key="4">
    <source>
        <dbReference type="ARBA" id="ARBA00023289"/>
    </source>
</evidence>
<keyword evidence="4" id="KW-0636">Prenylation</keyword>
<dbReference type="CDD" id="cd00371">
    <property type="entry name" value="HMA"/>
    <property type="match status" value="2"/>
</dbReference>
<proteinExistence type="inferred from homology"/>
<keyword evidence="3" id="KW-0479">Metal-binding</keyword>
<name>A0ABD1GFI3_SALDI</name>
<feature type="region of interest" description="Disordered" evidence="6">
    <location>
        <begin position="219"/>
        <end position="259"/>
    </location>
</feature>
<dbReference type="SUPFAM" id="SSF55008">
    <property type="entry name" value="HMA, heavy metal-associated domain"/>
    <property type="match status" value="2"/>
</dbReference>
<feature type="region of interest" description="Disordered" evidence="6">
    <location>
        <begin position="115"/>
        <end position="145"/>
    </location>
</feature>
<sequence length="305" mass="34511">MFFVNLVQEKPAEEKKAEEGKKAAATEEKEEAPKAAEGGKKEDEAKAEPPPPQEIVLKVFMHCEGCARKVRRCLKGFEGVENVITDCKASKVVVKGERADPVKVFKRVQRKSHRQVELISPIPKPPAPPEEPQKPPEKEEVKAVEKKEEPSVITVVLGVYMHCDACAQEIRKRILRMKGIESAEANLTNSQVTVKGVMEPKSLADYVYKKTGKHAAIVKVDPEKEEEEKPKEEKKSDAKKPEEDGKESKSGEAAEEEELKMELRKNEMYYSYPQQFYQQHKYVQEQMSAQTHMFSDENPNACAVM</sequence>
<feature type="compositionally biased region" description="Basic and acidic residues" evidence="6">
    <location>
        <begin position="227"/>
        <end position="252"/>
    </location>
</feature>